<sequence length="547" mass="63058">MKIFFSLLLLITLFSCRRESSIESSHKNFNYEKAKQFRTANKSDSAFYYYNLAKSDYTSTNDSLGAAKSLVNMAMLQNGSGDFYGSIESSLEANSLLKNEKDSTTRSTLAINYNNMAMASNSLKEYEKAYELFKKALKYVDNKEGEYLCYNNISDVLISQKNIKLAKKYLQKAILVKDSNNYSRALNNFAKAKYLDDKNYDPLPELYKALAIRETQQDNWGKNASYATLSDYFAEKDKIKALFFAEKMLQTASNIKSPDDKKEALLRIIYLDPINYLDNFQKFNNVNDSIQTARNKAKNQFALIRFDVEKMKTDIAEGRNQLLIKNVLVAALIIAIIIIIVWYWRRQKRLKKENELKIKSDQLRISKKVHDVVANGIYQVMTKIENQEHFDKEEALDELEFVYEKSRDISYEKHDVEHDTKDNKDRISNLIASFKNDTTDTYIVGNESEIWNGISQSSFEDIYQIIRELMVNMKKHSQASRVIFKFERTDNLVKIQYTDDGIGIPGDLIYKNGLTNTGTRIAAICGEIIFDNKSEKGLKITISFPVS</sequence>
<name>A0A376ESI0_CHRCU</name>
<keyword evidence="7" id="KW-0472">Membrane</keyword>
<evidence type="ECO:0000313" key="11">
    <source>
        <dbReference type="Proteomes" id="UP000273270"/>
    </source>
</evidence>
<dbReference type="PANTHER" id="PTHR24421">
    <property type="entry name" value="NITRATE/NITRITE SENSOR PROTEIN NARX-RELATED"/>
    <property type="match status" value="1"/>
</dbReference>
<dbReference type="GO" id="GO:0004673">
    <property type="term" value="F:protein histidine kinase activity"/>
    <property type="evidence" value="ECO:0007669"/>
    <property type="project" value="UniProtKB-EC"/>
</dbReference>
<dbReference type="EMBL" id="UFVQ01000003">
    <property type="protein sequence ID" value="STD12988.1"/>
    <property type="molecule type" value="Genomic_DNA"/>
</dbReference>
<proteinExistence type="predicted"/>
<evidence type="ECO:0000313" key="9">
    <source>
        <dbReference type="EMBL" id="STD12988.1"/>
    </source>
</evidence>
<keyword evidence="7" id="KW-0812">Transmembrane</keyword>
<dbReference type="GO" id="GO:0005524">
    <property type="term" value="F:ATP binding"/>
    <property type="evidence" value="ECO:0007669"/>
    <property type="project" value="UniProtKB-KW"/>
</dbReference>
<keyword evidence="3 9" id="KW-0808">Transferase</keyword>
<accession>A0A376ESI0</accession>
<dbReference type="Gene3D" id="3.30.565.10">
    <property type="entry name" value="Histidine kinase-like ATPase, C-terminal domain"/>
    <property type="match status" value="1"/>
</dbReference>
<dbReference type="EC" id="2.7.13.3" evidence="2"/>
<dbReference type="EMBL" id="CP033920">
    <property type="protein sequence ID" value="AZA47952.1"/>
    <property type="molecule type" value="Genomic_DNA"/>
</dbReference>
<evidence type="ECO:0000256" key="5">
    <source>
        <dbReference type="ARBA" id="ARBA00023012"/>
    </source>
</evidence>
<dbReference type="STRING" id="297244.SAMN05421639_10544"/>
<dbReference type="InterPro" id="IPR050482">
    <property type="entry name" value="Sensor_HK_TwoCompSys"/>
</dbReference>
<organism evidence="9 10">
    <name type="scientific">Chryseobacterium carnipullorum</name>
    <dbReference type="NCBI Taxonomy" id="1124835"/>
    <lineage>
        <taxon>Bacteria</taxon>
        <taxon>Pseudomonadati</taxon>
        <taxon>Bacteroidota</taxon>
        <taxon>Flavobacteriia</taxon>
        <taxon>Flavobacteriales</taxon>
        <taxon>Weeksellaceae</taxon>
        <taxon>Chryseobacterium group</taxon>
        <taxon>Chryseobacterium</taxon>
    </lineage>
</organism>
<evidence type="ECO:0000256" key="2">
    <source>
        <dbReference type="ARBA" id="ARBA00012438"/>
    </source>
</evidence>
<dbReference type="SUPFAM" id="SSF55874">
    <property type="entry name" value="ATPase domain of HSP90 chaperone/DNA topoisomerase II/histidine kinase"/>
    <property type="match status" value="1"/>
</dbReference>
<evidence type="ECO:0000313" key="8">
    <source>
        <dbReference type="EMBL" id="AZA47952.1"/>
    </source>
</evidence>
<dbReference type="InterPro" id="IPR011990">
    <property type="entry name" value="TPR-like_helical_dom_sf"/>
</dbReference>
<dbReference type="SMART" id="SM00028">
    <property type="entry name" value="TPR"/>
    <property type="match status" value="2"/>
</dbReference>
<comment type="catalytic activity">
    <reaction evidence="1">
        <text>ATP + protein L-histidine = ADP + protein N-phospho-L-histidine.</text>
        <dbReference type="EC" id="2.7.13.3"/>
    </reaction>
</comment>
<evidence type="ECO:0000256" key="1">
    <source>
        <dbReference type="ARBA" id="ARBA00000085"/>
    </source>
</evidence>
<evidence type="ECO:0000256" key="7">
    <source>
        <dbReference type="SAM" id="Phobius"/>
    </source>
</evidence>
<evidence type="ECO:0000313" key="10">
    <source>
        <dbReference type="Proteomes" id="UP000255224"/>
    </source>
</evidence>
<keyword evidence="11" id="KW-1185">Reference proteome</keyword>
<dbReference type="PROSITE" id="PS50005">
    <property type="entry name" value="TPR"/>
    <property type="match status" value="1"/>
</dbReference>
<dbReference type="OrthoDB" id="943406at2"/>
<dbReference type="InterPro" id="IPR036890">
    <property type="entry name" value="HATPase_C_sf"/>
</dbReference>
<dbReference type="KEGG" id="ccau:EG346_06990"/>
<dbReference type="PANTHER" id="PTHR24421:SF10">
    <property type="entry name" value="NITRATE_NITRITE SENSOR PROTEIN NARQ"/>
    <property type="match status" value="1"/>
</dbReference>
<dbReference type="Proteomes" id="UP000273270">
    <property type="component" value="Chromosome"/>
</dbReference>
<reference evidence="8" key="3">
    <citation type="submission" date="2018-11" db="EMBL/GenBank/DDBJ databases">
        <title>Proposal to divide the Flavobacteriaceae and reorganize its genera based on Amino Acid Identity values calculated from whole genome sequences.</title>
        <authorList>
            <person name="Nicholson A.C."/>
            <person name="Gulvik C.A."/>
            <person name="Whitney A.M."/>
            <person name="Humrighouse B.W."/>
            <person name="Bell M."/>
            <person name="Holmes B."/>
            <person name="Steigerwalt A."/>
            <person name="Villarma A."/>
            <person name="Sheth M."/>
            <person name="Batra D."/>
            <person name="Pryor J."/>
            <person name="Bernardet J.-F."/>
            <person name="Hugo C."/>
            <person name="Kampfer P."/>
            <person name="Newman J."/>
            <person name="Mcquiston J.R."/>
        </authorList>
    </citation>
    <scope>NUCLEOTIDE SEQUENCE [LARGE SCALE GENOMIC DNA]</scope>
    <source>
        <strain evidence="8">G0188</strain>
    </source>
</reference>
<dbReference type="GO" id="GO:0000160">
    <property type="term" value="P:phosphorelay signal transduction system"/>
    <property type="evidence" value="ECO:0007669"/>
    <property type="project" value="UniProtKB-KW"/>
</dbReference>
<keyword evidence="5" id="KW-0902">Two-component regulatory system</keyword>
<keyword evidence="4 9" id="KW-0418">Kinase</keyword>
<dbReference type="PROSITE" id="PS51257">
    <property type="entry name" value="PROKAR_LIPOPROTEIN"/>
    <property type="match status" value="1"/>
</dbReference>
<evidence type="ECO:0000256" key="3">
    <source>
        <dbReference type="ARBA" id="ARBA00022679"/>
    </source>
</evidence>
<protein>
    <recommendedName>
        <fullName evidence="2">histidine kinase</fullName>
        <ecNumber evidence="2">2.7.13.3</ecNumber>
    </recommendedName>
</protein>
<gene>
    <name evidence="9" type="primary">devS</name>
    <name evidence="8" type="ORF">EG346_06990</name>
    <name evidence="9" type="ORF">NCTC13533_05324</name>
</gene>
<dbReference type="RefSeq" id="WP_123877667.1">
    <property type="nucleotide sequence ID" value="NZ_CP033920.1"/>
</dbReference>
<keyword evidence="8" id="KW-0067">ATP-binding</keyword>
<dbReference type="AlphaFoldDB" id="A0A376ESI0"/>
<evidence type="ECO:0000256" key="6">
    <source>
        <dbReference type="PROSITE-ProRule" id="PRU00339"/>
    </source>
</evidence>
<reference evidence="9 10" key="1">
    <citation type="submission" date="2018-06" db="EMBL/GenBank/DDBJ databases">
        <authorList>
            <consortium name="Pathogen Informatics"/>
            <person name="Doyle S."/>
        </authorList>
    </citation>
    <scope>NUCLEOTIDE SEQUENCE [LARGE SCALE GENOMIC DNA]</scope>
    <source>
        <strain evidence="9 10">NCTC13533</strain>
    </source>
</reference>
<reference evidence="11" key="2">
    <citation type="submission" date="2018-11" db="EMBL/GenBank/DDBJ databases">
        <title>Proposal to divide the Flavobacteriaceae and reorganize its genera based on Amino Acid Identity values calculated from whole genome sequences.</title>
        <authorList>
            <person name="Nicholson A.C."/>
            <person name="Gulvik C.A."/>
            <person name="Whitney A.M."/>
            <person name="Humrighouse B.W."/>
            <person name="Bell M."/>
            <person name="Holmes B."/>
            <person name="Steigerwalt A.G."/>
            <person name="Villarma A."/>
            <person name="Sheth M."/>
            <person name="Batra D."/>
            <person name="Pryor J."/>
            <person name="Bernardet J.-F."/>
            <person name="Hugo C."/>
            <person name="Kampfer P."/>
            <person name="Newman J."/>
            <person name="McQuiston J.R."/>
        </authorList>
    </citation>
    <scope>NUCLEOTIDE SEQUENCE [LARGE SCALE GENOMIC DNA]</scope>
    <source>
        <strain evidence="11">G0188</strain>
    </source>
</reference>
<feature type="repeat" description="TPR" evidence="6">
    <location>
        <begin position="110"/>
        <end position="143"/>
    </location>
</feature>
<dbReference type="InterPro" id="IPR019734">
    <property type="entry name" value="TPR_rpt"/>
</dbReference>
<accession>A0A3G6NIN9</accession>
<dbReference type="Gene3D" id="1.25.40.10">
    <property type="entry name" value="Tetratricopeptide repeat domain"/>
    <property type="match status" value="2"/>
</dbReference>
<evidence type="ECO:0000256" key="4">
    <source>
        <dbReference type="ARBA" id="ARBA00022777"/>
    </source>
</evidence>
<keyword evidence="8" id="KW-0547">Nucleotide-binding</keyword>
<dbReference type="SUPFAM" id="SSF48452">
    <property type="entry name" value="TPR-like"/>
    <property type="match status" value="2"/>
</dbReference>
<keyword evidence="6" id="KW-0802">TPR repeat</keyword>
<feature type="transmembrane region" description="Helical" evidence="7">
    <location>
        <begin position="322"/>
        <end position="344"/>
    </location>
</feature>
<keyword evidence="7" id="KW-1133">Transmembrane helix</keyword>
<dbReference type="Proteomes" id="UP000255224">
    <property type="component" value="Unassembled WGS sequence"/>
</dbReference>